<dbReference type="PROSITE" id="PS00941">
    <property type="entry name" value="CARBOXYLESTERASE_B_2"/>
    <property type="match status" value="1"/>
</dbReference>
<keyword evidence="2" id="KW-0378">Hydrolase</keyword>
<dbReference type="Gene3D" id="3.40.50.1820">
    <property type="entry name" value="alpha/beta hydrolase"/>
    <property type="match status" value="1"/>
</dbReference>
<evidence type="ECO:0000256" key="2">
    <source>
        <dbReference type="ARBA" id="ARBA00022801"/>
    </source>
</evidence>
<accession>A0AAV9W1U6</accession>
<dbReference type="InterPro" id="IPR029058">
    <property type="entry name" value="AB_hydrolase_fold"/>
</dbReference>
<dbReference type="InterPro" id="IPR019826">
    <property type="entry name" value="Carboxylesterase_B_AS"/>
</dbReference>
<dbReference type="InterPro" id="IPR019819">
    <property type="entry name" value="Carboxylesterase_B_CS"/>
</dbReference>
<name>A0AAV9W1U6_9PEZI</name>
<evidence type="ECO:0000313" key="4">
    <source>
        <dbReference type="EMBL" id="KAK6499970.1"/>
    </source>
</evidence>
<comment type="caution">
    <text evidence="4">The sequence shown here is derived from an EMBL/GenBank/DDBJ whole genome shotgun (WGS) entry which is preliminary data.</text>
</comment>
<dbReference type="InterPro" id="IPR002018">
    <property type="entry name" value="CarbesteraseB"/>
</dbReference>
<organism evidence="4 5">
    <name type="scientific">Arthrobotrys musiformis</name>
    <dbReference type="NCBI Taxonomy" id="47236"/>
    <lineage>
        <taxon>Eukaryota</taxon>
        <taxon>Fungi</taxon>
        <taxon>Dikarya</taxon>
        <taxon>Ascomycota</taxon>
        <taxon>Pezizomycotina</taxon>
        <taxon>Orbiliomycetes</taxon>
        <taxon>Orbiliales</taxon>
        <taxon>Orbiliaceae</taxon>
        <taxon>Arthrobotrys</taxon>
    </lineage>
</organism>
<protein>
    <recommendedName>
        <fullName evidence="3">Carboxylesterase type B domain-containing protein</fullName>
    </recommendedName>
</protein>
<keyword evidence="5" id="KW-1185">Reference proteome</keyword>
<feature type="domain" description="Carboxylesterase type B" evidence="3">
    <location>
        <begin position="196"/>
        <end position="672"/>
    </location>
</feature>
<gene>
    <name evidence="4" type="ORF">TWF481_010327</name>
</gene>
<proteinExistence type="inferred from homology"/>
<dbReference type="Proteomes" id="UP001370758">
    <property type="component" value="Unassembled WGS sequence"/>
</dbReference>
<sequence length="711" mass="77542">MSSKVKSVILHSTSKSELNIYLLTMIRYKIIIFLYGLIGVSGNTVSPAVAGLDSALTILKDNDLYAQYTTRTSDGILVEAEKPFLVAHKACESLGESLWNPEIESFSAGLNNSLLYQKYLGKFSAGQQFWVGSAGNTCQAIDFKGRFQTLDCHRKLPAICTQSAPLSNLSFVDTSPRFHITKAMGDQTLTGYRDINSWRFFGIRFSAAPQRFGYSSVYSGKGHAMAIDEPARCLQNLNSEAVGSEDCLFLNLWTPYLPGKRITKKDLKPVMFWLYGGGNVVGTISDPGADCGNFVARGDVVCVGINYRLGNFGWLAADNTTITGNYALSDMVTGLKWVQKYIKYFGGDPARVTIMGESAGAAGVRALLASKTAKGLFHAAIMESQPVGYIPHRWYAEYRTIAEHTSAFGVLEAVNCTSASDKVACLRATDASTLTLLPADKVANYPVIDNKFLESNGLQVTGKGFINSVPTMIGATRDESAIALGPLPRFTNLTESLALISSLLTQDITAAANSPAFSLPPGDLAEAVFNATVRVATDGTIKCLGLATAYSAAKHKTLPSIYAFEFNRTYSPPNYTSSLCSPPITPEFPLGDANQEYYKCHAGEVILVFGTVLRLGLPDRDGLDIPFSQAVIDHWASFMWRYDPNPNPAYLKARGYFNTLNQISLSGKWETVKPKRPELRVLQWDSLSIPFSEGPQCAALGYPLNYYEAYL</sequence>
<dbReference type="PANTHER" id="PTHR43142:SF3">
    <property type="entry name" value="PUTATIVE (AFU_ORTHOLOGUE AFUA_3G09070)-RELATED"/>
    <property type="match status" value="1"/>
</dbReference>
<dbReference type="EMBL" id="JAVHJL010000007">
    <property type="protein sequence ID" value="KAK6499970.1"/>
    <property type="molecule type" value="Genomic_DNA"/>
</dbReference>
<evidence type="ECO:0000256" key="1">
    <source>
        <dbReference type="ARBA" id="ARBA00005964"/>
    </source>
</evidence>
<comment type="similarity">
    <text evidence="1">Belongs to the type-B carboxylesterase/lipase family.</text>
</comment>
<evidence type="ECO:0000313" key="5">
    <source>
        <dbReference type="Proteomes" id="UP001370758"/>
    </source>
</evidence>
<dbReference type="PANTHER" id="PTHR43142">
    <property type="entry name" value="CARBOXYLIC ESTER HYDROLASE"/>
    <property type="match status" value="1"/>
</dbReference>
<dbReference type="Pfam" id="PF00135">
    <property type="entry name" value="COesterase"/>
    <property type="match status" value="1"/>
</dbReference>
<reference evidence="4 5" key="1">
    <citation type="submission" date="2023-08" db="EMBL/GenBank/DDBJ databases">
        <authorList>
            <person name="Palmer J.M."/>
        </authorList>
    </citation>
    <scope>NUCLEOTIDE SEQUENCE [LARGE SCALE GENOMIC DNA]</scope>
    <source>
        <strain evidence="4 5">TWF481</strain>
    </source>
</reference>
<dbReference type="GO" id="GO:0016787">
    <property type="term" value="F:hydrolase activity"/>
    <property type="evidence" value="ECO:0007669"/>
    <property type="project" value="UniProtKB-KW"/>
</dbReference>
<dbReference type="SUPFAM" id="SSF53474">
    <property type="entry name" value="alpha/beta-Hydrolases"/>
    <property type="match status" value="1"/>
</dbReference>
<dbReference type="AlphaFoldDB" id="A0AAV9W1U6"/>
<evidence type="ECO:0000259" key="3">
    <source>
        <dbReference type="Pfam" id="PF00135"/>
    </source>
</evidence>
<dbReference type="PROSITE" id="PS00122">
    <property type="entry name" value="CARBOXYLESTERASE_B_1"/>
    <property type="match status" value="1"/>
</dbReference>